<dbReference type="Pfam" id="PF12710">
    <property type="entry name" value="HAD"/>
    <property type="match status" value="1"/>
</dbReference>
<evidence type="ECO:0000313" key="2">
    <source>
        <dbReference type="Proteomes" id="UP000431269"/>
    </source>
</evidence>
<dbReference type="AlphaFoldDB" id="A0A6I6MKT6"/>
<evidence type="ECO:0000313" key="1">
    <source>
        <dbReference type="EMBL" id="QGZ95965.1"/>
    </source>
</evidence>
<dbReference type="Gene3D" id="3.40.50.1000">
    <property type="entry name" value="HAD superfamily/HAD-like"/>
    <property type="match status" value="1"/>
</dbReference>
<keyword evidence="1" id="KW-0378">Hydrolase</keyword>
<dbReference type="EMBL" id="CP047045">
    <property type="protein sequence ID" value="QGZ95965.1"/>
    <property type="molecule type" value="Genomic_DNA"/>
</dbReference>
<reference evidence="2" key="1">
    <citation type="submission" date="2019-12" db="EMBL/GenBank/DDBJ databases">
        <title>Complete genome of Terracaulis silvestris 0127_4.</title>
        <authorList>
            <person name="Vieira S."/>
            <person name="Riedel T."/>
            <person name="Sproer C."/>
            <person name="Pascual J."/>
            <person name="Boedeker C."/>
            <person name="Overmann J."/>
        </authorList>
    </citation>
    <scope>NUCLEOTIDE SEQUENCE [LARGE SCALE GENOMIC DNA]</scope>
    <source>
        <strain evidence="2">0127_4</strain>
    </source>
</reference>
<dbReference type="GO" id="GO:0016787">
    <property type="term" value="F:hydrolase activity"/>
    <property type="evidence" value="ECO:0007669"/>
    <property type="project" value="UniProtKB-KW"/>
</dbReference>
<gene>
    <name evidence="1" type="ORF">DSM104635_02820</name>
</gene>
<name>A0A6I6MKT6_9CAUL</name>
<dbReference type="KEGG" id="tsv:DSM104635_02820"/>
<sequence length="286" mass="32433">MPDTAHRAPKPLRAAIIYDFDGTLARGNLQEHSFIPDLGIDHDVFWKDVKRLAKTSDADEILVYMQQMIERSRKLGKAVTRERLREHGATPSFFDGVESWFPRLDSFASDQGLDLDHYVVSSGTEEMIEGCSIYPHFKRVFASRFIYNEKGEAVWPAVAVNYTNKTQFLFRINKGIENVWDTQAINRWMRAEERPLPFERMIFIGDGDTDIPSMKMVTDQGGTAVAVLDPDRWNDPLKVSHIHLLIAEDRVNYVAPADYLPGSQLDVIVKGALQRIALRAGLPIAS</sequence>
<dbReference type="InterPro" id="IPR036412">
    <property type="entry name" value="HAD-like_sf"/>
</dbReference>
<dbReference type="SUPFAM" id="SSF56784">
    <property type="entry name" value="HAD-like"/>
    <property type="match status" value="1"/>
</dbReference>
<accession>A0A6I6MKT6</accession>
<dbReference type="InterPro" id="IPR023214">
    <property type="entry name" value="HAD_sf"/>
</dbReference>
<dbReference type="Proteomes" id="UP000431269">
    <property type="component" value="Chromosome"/>
</dbReference>
<keyword evidence="2" id="KW-1185">Reference proteome</keyword>
<protein>
    <submittedName>
        <fullName evidence="1">Haloacid dehalogenase-like hydrolase</fullName>
    </submittedName>
</protein>
<dbReference type="RefSeq" id="WP_158766785.1">
    <property type="nucleotide sequence ID" value="NZ_CP047045.1"/>
</dbReference>
<organism evidence="1 2">
    <name type="scientific">Terricaulis silvestris</name>
    <dbReference type="NCBI Taxonomy" id="2686094"/>
    <lineage>
        <taxon>Bacteria</taxon>
        <taxon>Pseudomonadati</taxon>
        <taxon>Pseudomonadota</taxon>
        <taxon>Alphaproteobacteria</taxon>
        <taxon>Caulobacterales</taxon>
        <taxon>Caulobacteraceae</taxon>
        <taxon>Terricaulis</taxon>
    </lineage>
</organism>
<proteinExistence type="predicted"/>